<accession>A0A6C0JUY1</accession>
<dbReference type="EMBL" id="MN740709">
    <property type="protein sequence ID" value="QHU09349.1"/>
    <property type="molecule type" value="Genomic_DNA"/>
</dbReference>
<reference evidence="1" key="1">
    <citation type="journal article" date="2020" name="Nature">
        <title>Giant virus diversity and host interactions through global metagenomics.</title>
        <authorList>
            <person name="Schulz F."/>
            <person name="Roux S."/>
            <person name="Paez-Espino D."/>
            <person name="Jungbluth S."/>
            <person name="Walsh D.A."/>
            <person name="Denef V.J."/>
            <person name="McMahon K.D."/>
            <person name="Konstantinidis K.T."/>
            <person name="Eloe-Fadrosh E.A."/>
            <person name="Kyrpides N.C."/>
            <person name="Woyke T."/>
        </authorList>
    </citation>
    <scope>NUCLEOTIDE SEQUENCE</scope>
    <source>
        <strain evidence="1">GVMAG-S-1074260-58</strain>
    </source>
</reference>
<protein>
    <recommendedName>
        <fullName evidence="2">C2H2-type domain-containing protein</fullName>
    </recommendedName>
</protein>
<evidence type="ECO:0000313" key="1">
    <source>
        <dbReference type="EMBL" id="QHU09349.1"/>
    </source>
</evidence>
<sequence length="43" mass="5158">MNQVRSDKVKCNCGAMVRSTNMTNHRRRMFHMLWLHQSLSHSK</sequence>
<organism evidence="1">
    <name type="scientific">viral metagenome</name>
    <dbReference type="NCBI Taxonomy" id="1070528"/>
    <lineage>
        <taxon>unclassified sequences</taxon>
        <taxon>metagenomes</taxon>
        <taxon>organismal metagenomes</taxon>
    </lineage>
</organism>
<evidence type="ECO:0008006" key="2">
    <source>
        <dbReference type="Google" id="ProtNLM"/>
    </source>
</evidence>
<name>A0A6C0JUY1_9ZZZZ</name>
<proteinExistence type="predicted"/>
<dbReference type="AlphaFoldDB" id="A0A6C0JUY1"/>